<proteinExistence type="predicted"/>
<protein>
    <recommendedName>
        <fullName evidence="4">DUF3558 domain-containing protein</fullName>
    </recommendedName>
</protein>
<evidence type="ECO:0000256" key="1">
    <source>
        <dbReference type="SAM" id="MobiDB-lite"/>
    </source>
</evidence>
<evidence type="ECO:0008006" key="4">
    <source>
        <dbReference type="Google" id="ProtNLM"/>
    </source>
</evidence>
<accession>A0A8J3ZFN5</accession>
<dbReference type="PROSITE" id="PS51257">
    <property type="entry name" value="PROKAR_LIPOPROTEIN"/>
    <property type="match status" value="1"/>
</dbReference>
<feature type="region of interest" description="Disordered" evidence="1">
    <location>
        <begin position="32"/>
        <end position="68"/>
    </location>
</feature>
<feature type="compositionally biased region" description="Low complexity" evidence="1">
    <location>
        <begin position="37"/>
        <end position="67"/>
    </location>
</feature>
<organism evidence="2 3">
    <name type="scientific">Virgisporangium aurantiacum</name>
    <dbReference type="NCBI Taxonomy" id="175570"/>
    <lineage>
        <taxon>Bacteria</taxon>
        <taxon>Bacillati</taxon>
        <taxon>Actinomycetota</taxon>
        <taxon>Actinomycetes</taxon>
        <taxon>Micromonosporales</taxon>
        <taxon>Micromonosporaceae</taxon>
        <taxon>Virgisporangium</taxon>
    </lineage>
</organism>
<evidence type="ECO:0000313" key="2">
    <source>
        <dbReference type="EMBL" id="GIJ63016.1"/>
    </source>
</evidence>
<name>A0A8J3ZFN5_9ACTN</name>
<gene>
    <name evidence="2" type="ORF">Vau01_105320</name>
</gene>
<dbReference type="AlphaFoldDB" id="A0A8J3ZFN5"/>
<sequence>MTKRKLTVCRHRVLIAVGCAALLVVIGCGSDGRGSSRGRAIASDAGSSSAGPPGTPATPGSSPTGRPYQVPAAADLCAAVRTAGVPTRELEVRTPNPDRQDCKVEVGAGDKQRYTLRLKFEDKLSVEKARVWFEDLREDYTSRGYSAFTGVPKNTGELRQIGALKASSGFDNGFYAYYAPVEVAGIKYGQSIIVLQLGNILMIFDLLGGDAVGSGVAGIRPVPESVGQELFDKVADETVGLIRPKTS</sequence>
<dbReference type="EMBL" id="BOPG01000085">
    <property type="protein sequence ID" value="GIJ63016.1"/>
    <property type="molecule type" value="Genomic_DNA"/>
</dbReference>
<comment type="caution">
    <text evidence="2">The sequence shown here is derived from an EMBL/GenBank/DDBJ whole genome shotgun (WGS) entry which is preliminary data.</text>
</comment>
<dbReference type="Proteomes" id="UP000612585">
    <property type="component" value="Unassembled WGS sequence"/>
</dbReference>
<evidence type="ECO:0000313" key="3">
    <source>
        <dbReference type="Proteomes" id="UP000612585"/>
    </source>
</evidence>
<keyword evidence="3" id="KW-1185">Reference proteome</keyword>
<reference evidence="2" key="1">
    <citation type="submission" date="2021-01" db="EMBL/GenBank/DDBJ databases">
        <title>Whole genome shotgun sequence of Virgisporangium aurantiacum NBRC 16421.</title>
        <authorList>
            <person name="Komaki H."/>
            <person name="Tamura T."/>
        </authorList>
    </citation>
    <scope>NUCLEOTIDE SEQUENCE</scope>
    <source>
        <strain evidence="2">NBRC 16421</strain>
    </source>
</reference>